<dbReference type="Gene3D" id="1.10.10.10">
    <property type="entry name" value="Winged helix-like DNA-binding domain superfamily/Winged helix DNA-binding domain"/>
    <property type="match status" value="1"/>
</dbReference>
<sequence length="331" mass="35743">MNESLPVLLLRQSEGGDPAYLLGVPDLSPAAASAFQQLLALGVVLHRRVLDTWDPCATCSCGAEERRVRWIDSAPFAICPLSREDDEALDPGDLQLFQISLSRLTELVGRAAALDDRPEQVAPCLWRLGRLAGGRVLLLATSSSAVRGAGVFDRLKALDRSAHMTLIANMKSAVDTAALAERGIDVVPPDEAFMPSEPTRPVRVDLNRLLMVTVTSDPDVLEVSPLAFTSAYGGRALQLEPRDARVLNILAREADDGGSLATRDDLYRALVGRDDADAPVGDEQLEKSVSRIRGALCDARGMPRAEGKRLIAAVRGHGYRLVTPTIRVLIR</sequence>
<keyword evidence="1 2" id="KW-0238">DNA-binding</keyword>
<feature type="DNA-binding region" description="OmpR/PhoB-type" evidence="2">
    <location>
        <begin position="212"/>
        <end position="323"/>
    </location>
</feature>
<dbReference type="InterPro" id="IPR016032">
    <property type="entry name" value="Sig_transdc_resp-reg_C-effctor"/>
</dbReference>
<protein>
    <submittedName>
        <fullName evidence="4">Winged helix-turn-helix domain-containing protein</fullName>
    </submittedName>
</protein>
<evidence type="ECO:0000259" key="3">
    <source>
        <dbReference type="PROSITE" id="PS51755"/>
    </source>
</evidence>
<keyword evidence="5" id="KW-1185">Reference proteome</keyword>
<dbReference type="SUPFAM" id="SSF46894">
    <property type="entry name" value="C-terminal effector domain of the bipartite response regulators"/>
    <property type="match status" value="1"/>
</dbReference>
<dbReference type="EMBL" id="CP137852">
    <property type="protein sequence ID" value="WPB83679.1"/>
    <property type="molecule type" value="Genomic_DNA"/>
</dbReference>
<dbReference type="InterPro" id="IPR001867">
    <property type="entry name" value="OmpR/PhoB-type_DNA-bd"/>
</dbReference>
<dbReference type="Pfam" id="PF00486">
    <property type="entry name" value="Trans_reg_C"/>
    <property type="match status" value="1"/>
</dbReference>
<evidence type="ECO:0000313" key="4">
    <source>
        <dbReference type="EMBL" id="WPB83679.1"/>
    </source>
</evidence>
<dbReference type="PROSITE" id="PS51755">
    <property type="entry name" value="OMPR_PHOB"/>
    <property type="match status" value="1"/>
</dbReference>
<feature type="domain" description="OmpR/PhoB-type" evidence="3">
    <location>
        <begin position="212"/>
        <end position="323"/>
    </location>
</feature>
<proteinExistence type="predicted"/>
<accession>A0ABZ0PDG2</accession>
<gene>
    <name evidence="4" type="ORF">R9Z33_16380</name>
</gene>
<dbReference type="InterPro" id="IPR036388">
    <property type="entry name" value="WH-like_DNA-bd_sf"/>
</dbReference>
<dbReference type="SMART" id="SM00862">
    <property type="entry name" value="Trans_reg_C"/>
    <property type="match status" value="1"/>
</dbReference>
<organism evidence="4 5">
    <name type="scientific">Sediminicoccus rosea</name>
    <dbReference type="NCBI Taxonomy" id="1225128"/>
    <lineage>
        <taxon>Bacteria</taxon>
        <taxon>Pseudomonadati</taxon>
        <taxon>Pseudomonadota</taxon>
        <taxon>Alphaproteobacteria</taxon>
        <taxon>Acetobacterales</taxon>
        <taxon>Roseomonadaceae</taxon>
        <taxon>Sediminicoccus</taxon>
    </lineage>
</organism>
<name>A0ABZ0PDG2_9PROT</name>
<reference evidence="4 5" key="1">
    <citation type="submission" date="2023-11" db="EMBL/GenBank/DDBJ databases">
        <title>Arctic aerobic anoxygenic photoheterotroph Sediminicoccus rosea KRV36 adapts its photosynthesis to long days of polar summer.</title>
        <authorList>
            <person name="Tomasch J."/>
            <person name="Kopejtka K."/>
            <person name="Bily T."/>
            <person name="Gardiner A.T."/>
            <person name="Gardian Z."/>
            <person name="Shivaramu S."/>
            <person name="Koblizek M."/>
            <person name="Engelhardt F."/>
            <person name="Kaftan D."/>
        </authorList>
    </citation>
    <scope>NUCLEOTIDE SEQUENCE [LARGE SCALE GENOMIC DNA]</scope>
    <source>
        <strain evidence="4 5">R-30</strain>
    </source>
</reference>
<evidence type="ECO:0000256" key="2">
    <source>
        <dbReference type="PROSITE-ProRule" id="PRU01091"/>
    </source>
</evidence>
<evidence type="ECO:0000313" key="5">
    <source>
        <dbReference type="Proteomes" id="UP001305521"/>
    </source>
</evidence>
<dbReference type="Proteomes" id="UP001305521">
    <property type="component" value="Chromosome"/>
</dbReference>
<evidence type="ECO:0000256" key="1">
    <source>
        <dbReference type="ARBA" id="ARBA00023125"/>
    </source>
</evidence>
<dbReference type="RefSeq" id="WP_296740222.1">
    <property type="nucleotide sequence ID" value="NZ_CP137852.1"/>
</dbReference>